<evidence type="ECO:0000313" key="5">
    <source>
        <dbReference type="Ensembl" id="ENSMMOP00000009937.1"/>
    </source>
</evidence>
<dbReference type="InterPro" id="IPR055442">
    <property type="entry name" value="Beta-prop_EML-like_2nd"/>
</dbReference>
<dbReference type="Ensembl" id="ENSMMOT00000010111.1">
    <property type="protein sequence ID" value="ENSMMOP00000009937.1"/>
    <property type="gene ID" value="ENSMMOG00000007693.1"/>
</dbReference>
<evidence type="ECO:0000256" key="2">
    <source>
        <dbReference type="ARBA" id="ARBA00022737"/>
    </source>
</evidence>
<dbReference type="STRING" id="94237.ENSMMOP00000009937"/>
<dbReference type="Proteomes" id="UP000261620">
    <property type="component" value="Unplaced"/>
</dbReference>
<evidence type="ECO:0000259" key="4">
    <source>
        <dbReference type="Pfam" id="PF23414"/>
    </source>
</evidence>
<feature type="repeat" description="WD" evidence="3">
    <location>
        <begin position="209"/>
        <end position="241"/>
    </location>
</feature>
<dbReference type="SUPFAM" id="SSF50978">
    <property type="entry name" value="WD40 repeat-like"/>
    <property type="match status" value="1"/>
</dbReference>
<accession>A0A3Q3WD39</accession>
<dbReference type="PANTHER" id="PTHR13720">
    <property type="entry name" value="WD-40 REPEAT PROTEIN"/>
    <property type="match status" value="1"/>
</dbReference>
<dbReference type="InterPro" id="IPR015943">
    <property type="entry name" value="WD40/YVTN_repeat-like_dom_sf"/>
</dbReference>
<dbReference type="Gene3D" id="2.130.10.10">
    <property type="entry name" value="YVTN repeat-like/Quinoprotein amine dehydrogenase"/>
    <property type="match status" value="1"/>
</dbReference>
<evidence type="ECO:0000256" key="3">
    <source>
        <dbReference type="PROSITE-ProRule" id="PRU00221"/>
    </source>
</evidence>
<dbReference type="InterPro" id="IPR001680">
    <property type="entry name" value="WD40_rpt"/>
</dbReference>
<dbReference type="AlphaFoldDB" id="A0A3Q3WD39"/>
<dbReference type="PROSITE" id="PS50082">
    <property type="entry name" value="WD_REPEATS_2"/>
    <property type="match status" value="2"/>
</dbReference>
<reference evidence="5" key="1">
    <citation type="submission" date="2025-08" db="UniProtKB">
        <authorList>
            <consortium name="Ensembl"/>
        </authorList>
    </citation>
    <scope>IDENTIFICATION</scope>
</reference>
<name>A0A3Q3WD39_MOLML</name>
<dbReference type="PANTHER" id="PTHR13720:SF33">
    <property type="entry name" value="HELP DOMAIN-CONTAINING PROTEIN"/>
    <property type="match status" value="1"/>
</dbReference>
<keyword evidence="2" id="KW-0677">Repeat</keyword>
<dbReference type="SMART" id="SM00320">
    <property type="entry name" value="WD40"/>
    <property type="match status" value="3"/>
</dbReference>
<dbReference type="InterPro" id="IPR036322">
    <property type="entry name" value="WD40_repeat_dom_sf"/>
</dbReference>
<dbReference type="GO" id="GO:0008017">
    <property type="term" value="F:microtubule binding"/>
    <property type="evidence" value="ECO:0007669"/>
    <property type="project" value="TreeGrafter"/>
</dbReference>
<dbReference type="InterPro" id="IPR050630">
    <property type="entry name" value="WD_repeat_EMAP"/>
</dbReference>
<evidence type="ECO:0000313" key="6">
    <source>
        <dbReference type="Proteomes" id="UP000261620"/>
    </source>
</evidence>
<keyword evidence="6" id="KW-1185">Reference proteome</keyword>
<dbReference type="Pfam" id="PF00400">
    <property type="entry name" value="WD40"/>
    <property type="match status" value="1"/>
</dbReference>
<protein>
    <recommendedName>
        <fullName evidence="4">EML-like second beta-propeller domain-containing protein</fullName>
    </recommendedName>
</protein>
<organism evidence="5 6">
    <name type="scientific">Mola mola</name>
    <name type="common">Ocean sunfish</name>
    <name type="synonym">Tetraodon mola</name>
    <dbReference type="NCBI Taxonomy" id="94237"/>
    <lineage>
        <taxon>Eukaryota</taxon>
        <taxon>Metazoa</taxon>
        <taxon>Chordata</taxon>
        <taxon>Craniata</taxon>
        <taxon>Vertebrata</taxon>
        <taxon>Euteleostomi</taxon>
        <taxon>Actinopterygii</taxon>
        <taxon>Neopterygii</taxon>
        <taxon>Teleostei</taxon>
        <taxon>Neoteleostei</taxon>
        <taxon>Acanthomorphata</taxon>
        <taxon>Eupercaria</taxon>
        <taxon>Tetraodontiformes</taxon>
        <taxon>Molidae</taxon>
        <taxon>Mola</taxon>
    </lineage>
</organism>
<evidence type="ECO:0000256" key="1">
    <source>
        <dbReference type="ARBA" id="ARBA00022574"/>
    </source>
</evidence>
<keyword evidence="1 3" id="KW-0853">WD repeat</keyword>
<reference evidence="5" key="2">
    <citation type="submission" date="2025-09" db="UniProtKB">
        <authorList>
            <consortium name="Ensembl"/>
        </authorList>
    </citation>
    <scope>IDENTIFICATION</scope>
</reference>
<feature type="repeat" description="WD" evidence="3">
    <location>
        <begin position="58"/>
        <end position="89"/>
    </location>
</feature>
<feature type="domain" description="EML-like second beta-propeller" evidence="4">
    <location>
        <begin position="47"/>
        <end position="242"/>
    </location>
</feature>
<dbReference type="FunFam" id="2.130.10.10:FF:000044">
    <property type="entry name" value="echinoderm microtubule-associated protein-like 6 isoform X1"/>
    <property type="match status" value="1"/>
</dbReference>
<sequence>MVRDRDKPLLIMQGHSEGELWALDIHPKKPLAVTGSDDRSRHVHGLLSLRDMTEVVHIKDRKEVIHEMKFSPDGAYLAVGSNDGLVDIYAVAQRYKKVGECSKSTSFITHLDWSVDSKVLQTNDGAGEHLISDIHSMFFCSAHRLCWASWSGVLGPEVSGIRPKYSNLTEINAADANHAAAVLVTGDDLGLVKLYRFPCLRKGAKFKKYIGHSAHVTNVRWSHDLQWVLTTGGADHALFQWRFIPESVMNGGVEINVQGMLKYHRVL</sequence>
<dbReference type="Pfam" id="PF23414">
    <property type="entry name" value="Beta-prop_EML_2"/>
    <property type="match status" value="1"/>
</dbReference>
<proteinExistence type="predicted"/>
<dbReference type="OMA" id="GWGAHGD"/>